<dbReference type="EMBL" id="KZ613817">
    <property type="protein sequence ID" value="PMD58834.1"/>
    <property type="molecule type" value="Genomic_DNA"/>
</dbReference>
<dbReference type="AlphaFoldDB" id="A0A2J6T744"/>
<comment type="similarity">
    <text evidence="2">Belongs to the GMC oxidoreductase family.</text>
</comment>
<evidence type="ECO:0000313" key="7">
    <source>
        <dbReference type="Proteomes" id="UP000235371"/>
    </source>
</evidence>
<proteinExistence type="inferred from homology"/>
<keyword evidence="7" id="KW-1185">Reference proteome</keyword>
<reference evidence="6 7" key="1">
    <citation type="submission" date="2016-04" db="EMBL/GenBank/DDBJ databases">
        <title>A degradative enzymes factory behind the ericoid mycorrhizal symbiosis.</title>
        <authorList>
            <consortium name="DOE Joint Genome Institute"/>
            <person name="Martino E."/>
            <person name="Morin E."/>
            <person name="Grelet G."/>
            <person name="Kuo A."/>
            <person name="Kohler A."/>
            <person name="Daghino S."/>
            <person name="Barry K."/>
            <person name="Choi C."/>
            <person name="Cichocki N."/>
            <person name="Clum A."/>
            <person name="Copeland A."/>
            <person name="Hainaut M."/>
            <person name="Haridas S."/>
            <person name="Labutti K."/>
            <person name="Lindquist E."/>
            <person name="Lipzen A."/>
            <person name="Khouja H.-R."/>
            <person name="Murat C."/>
            <person name="Ohm R."/>
            <person name="Olson A."/>
            <person name="Spatafora J."/>
            <person name="Veneault-Fourrey C."/>
            <person name="Henrissat B."/>
            <person name="Grigoriev I."/>
            <person name="Martin F."/>
            <person name="Perotto S."/>
        </authorList>
    </citation>
    <scope>NUCLEOTIDE SEQUENCE [LARGE SCALE GENOMIC DNA]</scope>
    <source>
        <strain evidence="6 7">E</strain>
    </source>
</reference>
<evidence type="ECO:0000256" key="4">
    <source>
        <dbReference type="ARBA" id="ARBA00022827"/>
    </source>
</evidence>
<organism evidence="6 7">
    <name type="scientific">Hyaloscypha bicolor E</name>
    <dbReference type="NCBI Taxonomy" id="1095630"/>
    <lineage>
        <taxon>Eukaryota</taxon>
        <taxon>Fungi</taxon>
        <taxon>Dikarya</taxon>
        <taxon>Ascomycota</taxon>
        <taxon>Pezizomycotina</taxon>
        <taxon>Leotiomycetes</taxon>
        <taxon>Helotiales</taxon>
        <taxon>Hyaloscyphaceae</taxon>
        <taxon>Hyaloscypha</taxon>
        <taxon>Hyaloscypha bicolor</taxon>
    </lineage>
</organism>
<evidence type="ECO:0000256" key="3">
    <source>
        <dbReference type="ARBA" id="ARBA00022630"/>
    </source>
</evidence>
<dbReference type="Pfam" id="PF00732">
    <property type="entry name" value="GMC_oxred_N"/>
    <property type="match status" value="1"/>
</dbReference>
<protein>
    <recommendedName>
        <fullName evidence="5">Glucose-methanol-choline oxidoreductase N-terminal domain-containing protein</fullName>
    </recommendedName>
</protein>
<dbReference type="SUPFAM" id="SSF51905">
    <property type="entry name" value="FAD/NAD(P)-binding domain"/>
    <property type="match status" value="1"/>
</dbReference>
<dbReference type="InParanoid" id="A0A2J6T744"/>
<comment type="cofactor">
    <cofactor evidence="1">
        <name>FAD</name>
        <dbReference type="ChEBI" id="CHEBI:57692"/>
    </cofactor>
</comment>
<gene>
    <name evidence="6" type="ORF">K444DRAFT_531458</name>
</gene>
<dbReference type="InterPro" id="IPR036188">
    <property type="entry name" value="FAD/NAD-bd_sf"/>
</dbReference>
<dbReference type="GO" id="GO:0016614">
    <property type="term" value="F:oxidoreductase activity, acting on CH-OH group of donors"/>
    <property type="evidence" value="ECO:0007669"/>
    <property type="project" value="InterPro"/>
</dbReference>
<evidence type="ECO:0000313" key="6">
    <source>
        <dbReference type="EMBL" id="PMD58834.1"/>
    </source>
</evidence>
<evidence type="ECO:0000259" key="5">
    <source>
        <dbReference type="Pfam" id="PF00732"/>
    </source>
</evidence>
<keyword evidence="3" id="KW-0285">Flavoprotein</keyword>
<keyword evidence="4" id="KW-0274">FAD</keyword>
<dbReference type="InterPro" id="IPR012132">
    <property type="entry name" value="GMC_OxRdtase"/>
</dbReference>
<evidence type="ECO:0000256" key="2">
    <source>
        <dbReference type="ARBA" id="ARBA00010790"/>
    </source>
</evidence>
<dbReference type="PANTHER" id="PTHR11552:SF147">
    <property type="entry name" value="CHOLINE DEHYDROGENASE, MITOCHONDRIAL"/>
    <property type="match status" value="1"/>
</dbReference>
<name>A0A2J6T744_9HELO</name>
<dbReference type="STRING" id="1095630.A0A2J6T744"/>
<feature type="domain" description="Glucose-methanol-choline oxidoreductase N-terminal" evidence="5">
    <location>
        <begin position="3"/>
        <end position="52"/>
    </location>
</feature>
<dbReference type="PANTHER" id="PTHR11552">
    <property type="entry name" value="GLUCOSE-METHANOL-CHOLINE GMC OXIDOREDUCTASE"/>
    <property type="match status" value="1"/>
</dbReference>
<accession>A0A2J6T744</accession>
<dbReference type="GO" id="GO:0050660">
    <property type="term" value="F:flavin adenine dinucleotide binding"/>
    <property type="evidence" value="ECO:0007669"/>
    <property type="project" value="InterPro"/>
</dbReference>
<dbReference type="RefSeq" id="XP_024735738.1">
    <property type="nucleotide sequence ID" value="XM_024874985.1"/>
</dbReference>
<dbReference type="GeneID" id="36583065"/>
<sequence>NKVYSMPRGKMLGGSSGNNYLMYLRGSRKDYDGWRELSNEGWGWDNLQEASDC</sequence>
<dbReference type="Gene3D" id="3.50.50.60">
    <property type="entry name" value="FAD/NAD(P)-binding domain"/>
    <property type="match status" value="1"/>
</dbReference>
<dbReference type="InterPro" id="IPR000172">
    <property type="entry name" value="GMC_OxRdtase_N"/>
</dbReference>
<evidence type="ECO:0000256" key="1">
    <source>
        <dbReference type="ARBA" id="ARBA00001974"/>
    </source>
</evidence>
<feature type="non-terminal residue" evidence="6">
    <location>
        <position position="1"/>
    </location>
</feature>
<dbReference type="Proteomes" id="UP000235371">
    <property type="component" value="Unassembled WGS sequence"/>
</dbReference>